<proteinExistence type="predicted"/>
<sequence>MSVLERARSRSRQLVGAAKQQLGRRTGNQRLTASGSRDRLVGTVRETTNEVRDWATTAARDARRRFGSRPR</sequence>
<accession>A0A1I3V492</accession>
<evidence type="ECO:0000313" key="3">
    <source>
        <dbReference type="Proteomes" id="UP000199025"/>
    </source>
</evidence>
<dbReference type="AlphaFoldDB" id="A0A1I3V492"/>
<dbReference type="RefSeq" id="WP_091509069.1">
    <property type="nucleotide sequence ID" value="NZ_CBDQZW010000014.1"/>
</dbReference>
<dbReference type="Proteomes" id="UP000199025">
    <property type="component" value="Unassembled WGS sequence"/>
</dbReference>
<gene>
    <name evidence="2" type="ORF">SAMN05421835_11083</name>
</gene>
<protein>
    <submittedName>
        <fullName evidence="2">Uncharacterized conserved protein YjbJ, UPF0337 family</fullName>
    </submittedName>
</protein>
<organism evidence="2 3">
    <name type="scientific">Amycolatopsis sacchari</name>
    <dbReference type="NCBI Taxonomy" id="115433"/>
    <lineage>
        <taxon>Bacteria</taxon>
        <taxon>Bacillati</taxon>
        <taxon>Actinomycetota</taxon>
        <taxon>Actinomycetes</taxon>
        <taxon>Pseudonocardiales</taxon>
        <taxon>Pseudonocardiaceae</taxon>
        <taxon>Amycolatopsis</taxon>
    </lineage>
</organism>
<dbReference type="InterPro" id="IPR036629">
    <property type="entry name" value="YjbJ_sf"/>
</dbReference>
<evidence type="ECO:0000313" key="2">
    <source>
        <dbReference type="EMBL" id="SFJ89007.1"/>
    </source>
</evidence>
<name>A0A1I3V492_9PSEU</name>
<reference evidence="2 3" key="1">
    <citation type="submission" date="2016-10" db="EMBL/GenBank/DDBJ databases">
        <authorList>
            <person name="de Groot N.N."/>
        </authorList>
    </citation>
    <scope>NUCLEOTIDE SEQUENCE [LARGE SCALE GENOMIC DNA]</scope>
    <source>
        <strain evidence="2 3">DSM 44468</strain>
    </source>
</reference>
<feature type="compositionally biased region" description="Polar residues" evidence="1">
    <location>
        <begin position="26"/>
        <end position="35"/>
    </location>
</feature>
<dbReference type="Gene3D" id="1.10.1470.10">
    <property type="entry name" value="YjbJ"/>
    <property type="match status" value="1"/>
</dbReference>
<keyword evidence="3" id="KW-1185">Reference proteome</keyword>
<evidence type="ECO:0000256" key="1">
    <source>
        <dbReference type="SAM" id="MobiDB-lite"/>
    </source>
</evidence>
<feature type="region of interest" description="Disordered" evidence="1">
    <location>
        <begin position="1"/>
        <end position="37"/>
    </location>
</feature>
<dbReference type="STRING" id="115433.SAMN05421835_11083"/>
<dbReference type="OrthoDB" id="3699988at2"/>
<dbReference type="SUPFAM" id="SSF69047">
    <property type="entry name" value="Hypothetical protein YjbJ"/>
    <property type="match status" value="1"/>
</dbReference>
<dbReference type="EMBL" id="FORP01000010">
    <property type="protein sequence ID" value="SFJ89007.1"/>
    <property type="molecule type" value="Genomic_DNA"/>
</dbReference>